<evidence type="ECO:0000313" key="2">
    <source>
        <dbReference type="EMBL" id="KAA0596821.1"/>
    </source>
</evidence>
<evidence type="ECO:0000256" key="1">
    <source>
        <dbReference type="SAM" id="MobiDB-lite"/>
    </source>
</evidence>
<protein>
    <submittedName>
        <fullName evidence="2">YqcI/YcgG family protein</fullName>
    </submittedName>
</protein>
<dbReference type="PANTHER" id="PTHR40045:SF1">
    <property type="entry name" value="YQCI_YCGG FAMILY PROTEIN"/>
    <property type="match status" value="1"/>
</dbReference>
<dbReference type="Proteomes" id="UP000324927">
    <property type="component" value="Unassembled WGS sequence"/>
</dbReference>
<comment type="caution">
    <text evidence="2">The sequence shown here is derived from an EMBL/GenBank/DDBJ whole genome shotgun (WGS) entry which is preliminary data.</text>
</comment>
<dbReference type="Pfam" id="PF08892">
    <property type="entry name" value="YqcI_YcgG"/>
    <property type="match status" value="1"/>
</dbReference>
<dbReference type="OrthoDB" id="283514at2"/>
<feature type="compositionally biased region" description="Basic and acidic residues" evidence="1">
    <location>
        <begin position="252"/>
        <end position="263"/>
    </location>
</feature>
<accession>A0A5A9GQR0</accession>
<dbReference type="PANTHER" id="PTHR40045">
    <property type="entry name" value="YCGG FAMILY PROTEIN"/>
    <property type="match status" value="1"/>
</dbReference>
<proteinExistence type="predicted"/>
<sequence>MGGNYRKTRMLSQEQASTDGCDWHRTVLGNIKARLVDDQEFPCIFGRSAIRKGILKFIFVESVDPAGIRHLADGLVEYVECSKGWDGNLNTASPLVVAFSLDAIRDGSWADYHAFGWSVLQKLHEIDPMPWPQDVATDPHSPSWSMCFNGMQLFCNMSHPAHKVRRSRNLGAHFLFVINPRERFDVVAGNNPTGRKVRNNIRDRIAGYDGVPRSLQLGSYGSGGLEWWQYGIIEDNVERTDKCPFAFAGAGRPEDGRRTDERSPAGPAANPPAPWDGGLAAD</sequence>
<reference evidence="2 3" key="1">
    <citation type="submission" date="2019-08" db="EMBL/GenBank/DDBJ databases">
        <authorList>
            <person name="Grouzdev D."/>
            <person name="Tikhonova E."/>
            <person name="Kravchenko I."/>
        </authorList>
    </citation>
    <scope>NUCLEOTIDE SEQUENCE [LARGE SCALE GENOMIC DNA]</scope>
    <source>
        <strain evidence="2 3">59b</strain>
    </source>
</reference>
<dbReference type="EMBL" id="VTTN01000003">
    <property type="protein sequence ID" value="KAA0596821.1"/>
    <property type="molecule type" value="Genomic_DNA"/>
</dbReference>
<feature type="region of interest" description="Disordered" evidence="1">
    <location>
        <begin position="246"/>
        <end position="282"/>
    </location>
</feature>
<dbReference type="InterPro" id="IPR014988">
    <property type="entry name" value="Uncharacterised_YqcI/YcgG"/>
</dbReference>
<gene>
    <name evidence="2" type="ORF">FZ942_11015</name>
</gene>
<keyword evidence="3" id="KW-1185">Reference proteome</keyword>
<evidence type="ECO:0000313" key="3">
    <source>
        <dbReference type="Proteomes" id="UP000324927"/>
    </source>
</evidence>
<organism evidence="2 3">
    <name type="scientific">Azospirillum lipoferum</name>
    <dbReference type="NCBI Taxonomy" id="193"/>
    <lineage>
        <taxon>Bacteria</taxon>
        <taxon>Pseudomonadati</taxon>
        <taxon>Pseudomonadota</taxon>
        <taxon>Alphaproteobacteria</taxon>
        <taxon>Rhodospirillales</taxon>
        <taxon>Azospirillaceae</taxon>
        <taxon>Azospirillum</taxon>
    </lineage>
</organism>
<name>A0A5A9GQR0_AZOLI</name>
<dbReference type="AlphaFoldDB" id="A0A5A9GQR0"/>